<comment type="function">
    <text evidence="8">Required for the first step of diphthamide biosynthesis, a post-translational modification of histidine which occurs in elongation factor 2. DPH1 and DPH2 transfer a 3-amino-3-carboxypropyl (ACP) group from S-adenosyl-L-methionine (SAM) to a histidine residue, the reaction is assisted by a reduction system comprising DPH3 and a NADH-dependent reductase. Facilitates the reduction of the catalytic iron-sulfur cluster found in the DPH1 subunit.</text>
</comment>
<evidence type="ECO:0000313" key="10">
    <source>
        <dbReference type="Proteomes" id="UP000050794"/>
    </source>
</evidence>
<dbReference type="EMBL" id="UYWY01020900">
    <property type="protein sequence ID" value="VDM42870.1"/>
    <property type="molecule type" value="Genomic_DNA"/>
</dbReference>
<dbReference type="NCBIfam" id="TIGR00322">
    <property type="entry name" value="diphth2_R"/>
    <property type="match status" value="1"/>
</dbReference>
<evidence type="ECO:0000256" key="4">
    <source>
        <dbReference type="ARBA" id="ARBA00021914"/>
    </source>
</evidence>
<dbReference type="GO" id="GO:0090560">
    <property type="term" value="F:2-(3-amino-3-carboxypropyl)histidine synthase activity"/>
    <property type="evidence" value="ECO:0007669"/>
    <property type="project" value="InterPro"/>
</dbReference>
<keyword evidence="7 8" id="KW-0411">Iron-sulfur</keyword>
<dbReference type="PANTHER" id="PTHR10762:SF2">
    <property type="entry name" value="2-(3-AMINO-3-CARBOXYPROPYL)HISTIDINE SYNTHASE SUBUNIT 2"/>
    <property type="match status" value="1"/>
</dbReference>
<name>A0A183USS9_TOXCA</name>
<sequence length="480" mass="52968">MDMRSSQMFSSDSVMQHMTEATGRNPEGVSAIHSAIQNFSDVEFDEFFELNQTISWILDGAYKRIALQFPDELLRYSASIAERIGDGSGAKIFILADTSHNSCCVDFVAAEHAKADCLVHYGDACLSKLSDCIPVRYVFGCLPVDEIALRNVLQTYNHQFSANCALLYDTMYSRSAENMLGVLSQNFDSQIVHCRIVDPTGEVTTSADKIANALGRQFPVDLFNLSEVTLIFIGDEQSALLPLWLMTFLNCTKILSFSPLTSQSSFSHSLMNRQLRKLLFLIERIRDASTLAIVVGTLGTYAHKEAVERARELCKKAAKKLYVLSVGKVNVAKLSNFASDIDAFILLSCPFGVMLDTSEYYRPVVSMFEAEVALNPNKEWAAASGWTAEYGNFISDSIGMQSDENVDVSLITGRVRGGRNDVEGDHLNDDSQVALFTAGDYFVNRLWKGLDDSCSSDEALLVREGRSGIASSYVSEPASK</sequence>
<dbReference type="FunFam" id="3.40.50.11860:FF:000001">
    <property type="entry name" value="2-(3-amino-3-carboxypropyl)histidine synthase subunit 2"/>
    <property type="match status" value="1"/>
</dbReference>
<dbReference type="SFLD" id="SFLDG01121">
    <property type="entry name" value="Diphthamide_biosynthesis"/>
    <property type="match status" value="1"/>
</dbReference>
<dbReference type="Gene3D" id="3.40.50.11860">
    <property type="entry name" value="Diphthamide synthesis DPH1/DPH2 domain 3"/>
    <property type="match status" value="1"/>
</dbReference>
<reference evidence="11" key="1">
    <citation type="submission" date="2016-06" db="UniProtKB">
        <authorList>
            <consortium name="WormBaseParasite"/>
        </authorList>
    </citation>
    <scope>IDENTIFICATION</scope>
</reference>
<dbReference type="GO" id="GO:0046872">
    <property type="term" value="F:metal ion binding"/>
    <property type="evidence" value="ECO:0007669"/>
    <property type="project" value="UniProtKB-KW"/>
</dbReference>
<evidence type="ECO:0000256" key="8">
    <source>
        <dbReference type="RuleBase" id="RU364133"/>
    </source>
</evidence>
<evidence type="ECO:0000256" key="1">
    <source>
        <dbReference type="ARBA" id="ARBA00001966"/>
    </source>
</evidence>
<comment type="similarity">
    <text evidence="3 8">Belongs to the DPH1/DPH2 family. DPH2 subfamily.</text>
</comment>
<dbReference type="GO" id="GO:0051536">
    <property type="term" value="F:iron-sulfur cluster binding"/>
    <property type="evidence" value="ECO:0007669"/>
    <property type="project" value="UniProtKB-KW"/>
</dbReference>
<dbReference type="InterPro" id="IPR016435">
    <property type="entry name" value="DPH1/DPH2"/>
</dbReference>
<dbReference type="NCBIfam" id="TIGR00272">
    <property type="entry name" value="DPH2"/>
    <property type="match status" value="1"/>
</dbReference>
<dbReference type="InterPro" id="IPR010014">
    <property type="entry name" value="DHP2"/>
</dbReference>
<dbReference type="GO" id="GO:0017183">
    <property type="term" value="P:protein histidyl modification to diphthamide"/>
    <property type="evidence" value="ECO:0007669"/>
    <property type="project" value="UniProtKB-UniPathway"/>
</dbReference>
<evidence type="ECO:0000313" key="11">
    <source>
        <dbReference type="WBParaSite" id="TCNE_0001154901-mRNA-1"/>
    </source>
</evidence>
<dbReference type="SFLD" id="SFLDS00032">
    <property type="entry name" value="Radical_SAM_3-amino-3-carboxyp"/>
    <property type="match status" value="1"/>
</dbReference>
<dbReference type="AlphaFoldDB" id="A0A183USS9"/>
<dbReference type="Proteomes" id="UP000050794">
    <property type="component" value="Unassembled WGS sequence"/>
</dbReference>
<keyword evidence="6 8" id="KW-0408">Iron</keyword>
<dbReference type="InterPro" id="IPR042263">
    <property type="entry name" value="DPH1/DPH2_1"/>
</dbReference>
<protein>
    <recommendedName>
        <fullName evidence="4 8">2-(3-amino-3-carboxypropyl)histidine synthase subunit 2</fullName>
    </recommendedName>
</protein>
<evidence type="ECO:0000256" key="2">
    <source>
        <dbReference type="ARBA" id="ARBA00005156"/>
    </source>
</evidence>
<dbReference type="InterPro" id="IPR042265">
    <property type="entry name" value="DPH1/DPH2_3"/>
</dbReference>
<comment type="cofactor">
    <cofactor evidence="1">
        <name>[4Fe-4S] cluster</name>
        <dbReference type="ChEBI" id="CHEBI:49883"/>
    </cofactor>
</comment>
<organism evidence="10 11">
    <name type="scientific">Toxocara canis</name>
    <name type="common">Canine roundworm</name>
    <dbReference type="NCBI Taxonomy" id="6265"/>
    <lineage>
        <taxon>Eukaryota</taxon>
        <taxon>Metazoa</taxon>
        <taxon>Ecdysozoa</taxon>
        <taxon>Nematoda</taxon>
        <taxon>Chromadorea</taxon>
        <taxon>Rhabditida</taxon>
        <taxon>Spirurina</taxon>
        <taxon>Ascaridomorpha</taxon>
        <taxon>Ascaridoidea</taxon>
        <taxon>Toxocaridae</taxon>
        <taxon>Toxocara</taxon>
    </lineage>
</organism>
<evidence type="ECO:0000256" key="6">
    <source>
        <dbReference type="ARBA" id="ARBA00023004"/>
    </source>
</evidence>
<accession>A0A183USS9</accession>
<proteinExistence type="inferred from homology"/>
<evidence type="ECO:0000256" key="5">
    <source>
        <dbReference type="ARBA" id="ARBA00022723"/>
    </source>
</evidence>
<comment type="pathway">
    <text evidence="2 8">Protein modification; peptidyl-diphthamide biosynthesis.</text>
</comment>
<dbReference type="PANTHER" id="PTHR10762">
    <property type="entry name" value="DIPHTHAMIDE BIOSYNTHESIS PROTEIN"/>
    <property type="match status" value="1"/>
</dbReference>
<evidence type="ECO:0000256" key="3">
    <source>
        <dbReference type="ARBA" id="ARBA00006179"/>
    </source>
</evidence>
<gene>
    <name evidence="9" type="ORF">TCNE_LOCUS11549</name>
</gene>
<evidence type="ECO:0000256" key="7">
    <source>
        <dbReference type="ARBA" id="ARBA00023014"/>
    </source>
</evidence>
<dbReference type="Gene3D" id="3.40.50.11840">
    <property type="entry name" value="Diphthamide synthesis DPH1/DPH2 domain 1"/>
    <property type="match status" value="1"/>
</dbReference>
<keyword evidence="10" id="KW-1185">Reference proteome</keyword>
<dbReference type="Pfam" id="PF01866">
    <property type="entry name" value="Diphthamide_syn"/>
    <property type="match status" value="1"/>
</dbReference>
<reference evidence="9 10" key="2">
    <citation type="submission" date="2018-11" db="EMBL/GenBank/DDBJ databases">
        <authorList>
            <consortium name="Pathogen Informatics"/>
        </authorList>
    </citation>
    <scope>NUCLEOTIDE SEQUENCE [LARGE SCALE GENOMIC DNA]</scope>
</reference>
<keyword evidence="5 8" id="KW-0479">Metal-binding</keyword>
<dbReference type="UniPathway" id="UPA00559"/>
<dbReference type="WBParaSite" id="TCNE_0001154901-mRNA-1">
    <property type="protein sequence ID" value="TCNE_0001154901-mRNA-1"/>
    <property type="gene ID" value="TCNE_0001154901"/>
</dbReference>
<evidence type="ECO:0000313" key="9">
    <source>
        <dbReference type="EMBL" id="VDM42870.1"/>
    </source>
</evidence>